<protein>
    <submittedName>
        <fullName evidence="2">ANTAR domain-containing protein</fullName>
    </submittedName>
</protein>
<comment type="caution">
    <text evidence="2">The sequence shown here is derived from an EMBL/GenBank/DDBJ whole genome shotgun (WGS) entry which is preliminary data.</text>
</comment>
<dbReference type="PROSITE" id="PS50921">
    <property type="entry name" value="ANTAR"/>
    <property type="match status" value="1"/>
</dbReference>
<dbReference type="EMBL" id="JALDAX010000006">
    <property type="protein sequence ID" value="MCI3241599.1"/>
    <property type="molecule type" value="Genomic_DNA"/>
</dbReference>
<organism evidence="2 3">
    <name type="scientific">Streptomyces spinosisporus</name>
    <dbReference type="NCBI Taxonomy" id="2927582"/>
    <lineage>
        <taxon>Bacteria</taxon>
        <taxon>Bacillati</taxon>
        <taxon>Actinomycetota</taxon>
        <taxon>Actinomycetes</taxon>
        <taxon>Kitasatosporales</taxon>
        <taxon>Streptomycetaceae</taxon>
        <taxon>Streptomyces</taxon>
    </lineage>
</organism>
<dbReference type="RefSeq" id="WP_242710511.1">
    <property type="nucleotide sequence ID" value="NZ_JALDAX010000006.1"/>
</dbReference>
<reference evidence="2" key="1">
    <citation type="submission" date="2022-03" db="EMBL/GenBank/DDBJ databases">
        <title>Streptomyces 7R015 and 7R016 isolated from Barleria lupulina in Thailand.</title>
        <authorList>
            <person name="Kanchanasin P."/>
            <person name="Phongsopitanun W."/>
            <person name="Tanasupawat S."/>
        </authorList>
    </citation>
    <scope>NUCLEOTIDE SEQUENCE</scope>
    <source>
        <strain evidence="2">7R016</strain>
    </source>
</reference>
<dbReference type="SMART" id="SM01012">
    <property type="entry name" value="ANTAR"/>
    <property type="match status" value="1"/>
</dbReference>
<dbReference type="InterPro" id="IPR036388">
    <property type="entry name" value="WH-like_DNA-bd_sf"/>
</dbReference>
<dbReference type="Gene3D" id="1.10.10.10">
    <property type="entry name" value="Winged helix-like DNA-binding domain superfamily/Winged helix DNA-binding domain"/>
    <property type="match status" value="1"/>
</dbReference>
<dbReference type="PIRSF" id="PIRSF010636">
    <property type="entry name" value="ANTAR_solo"/>
    <property type="match status" value="1"/>
</dbReference>
<proteinExistence type="predicted"/>
<gene>
    <name evidence="2" type="ORF">MQN93_17920</name>
</gene>
<sequence length="107" mass="11802">MGPDRPAHAVQAPQTPDATIDQLEAEVMQLRRAVDSHAVIDQALGVIVTVARVTPDEAWDIVRETSMCTNIKLRRVAESLVAWARSGELPTPIRDALTARLNRPLDR</sequence>
<keyword evidence="3" id="KW-1185">Reference proteome</keyword>
<evidence type="ECO:0000259" key="1">
    <source>
        <dbReference type="PROSITE" id="PS50921"/>
    </source>
</evidence>
<dbReference type="SUPFAM" id="SSF52172">
    <property type="entry name" value="CheY-like"/>
    <property type="match status" value="1"/>
</dbReference>
<feature type="domain" description="ANTAR" evidence="1">
    <location>
        <begin position="20"/>
        <end position="81"/>
    </location>
</feature>
<dbReference type="Pfam" id="PF03861">
    <property type="entry name" value="ANTAR"/>
    <property type="match status" value="1"/>
</dbReference>
<dbReference type="InterPro" id="IPR024189">
    <property type="entry name" value="ANTAR_transcrpt_antiterm_reg"/>
</dbReference>
<evidence type="ECO:0000313" key="3">
    <source>
        <dbReference type="Proteomes" id="UP001165270"/>
    </source>
</evidence>
<dbReference type="InterPro" id="IPR005561">
    <property type="entry name" value="ANTAR"/>
</dbReference>
<name>A0ABS9XHQ1_9ACTN</name>
<evidence type="ECO:0000313" key="2">
    <source>
        <dbReference type="EMBL" id="MCI3241599.1"/>
    </source>
</evidence>
<dbReference type="InterPro" id="IPR011006">
    <property type="entry name" value="CheY-like_superfamily"/>
</dbReference>
<dbReference type="Proteomes" id="UP001165270">
    <property type="component" value="Unassembled WGS sequence"/>
</dbReference>
<accession>A0ABS9XHQ1</accession>